<keyword evidence="3" id="KW-1185">Reference proteome</keyword>
<dbReference type="STRING" id="134849.SAMN05443668_102748"/>
<proteinExistence type="predicted"/>
<organism evidence="2 3">
    <name type="scientific">Cryptosporangium aurantiacum</name>
    <dbReference type="NCBI Taxonomy" id="134849"/>
    <lineage>
        <taxon>Bacteria</taxon>
        <taxon>Bacillati</taxon>
        <taxon>Actinomycetota</taxon>
        <taxon>Actinomycetes</taxon>
        <taxon>Cryptosporangiales</taxon>
        <taxon>Cryptosporangiaceae</taxon>
        <taxon>Cryptosporangium</taxon>
    </lineage>
</organism>
<dbReference type="Proteomes" id="UP000184440">
    <property type="component" value="Unassembled WGS sequence"/>
</dbReference>
<dbReference type="EMBL" id="FRCS01000002">
    <property type="protein sequence ID" value="SHN05545.1"/>
    <property type="molecule type" value="Genomic_DNA"/>
</dbReference>
<evidence type="ECO:0000313" key="2">
    <source>
        <dbReference type="EMBL" id="SHN05545.1"/>
    </source>
</evidence>
<reference evidence="2 3" key="1">
    <citation type="submission" date="2016-11" db="EMBL/GenBank/DDBJ databases">
        <authorList>
            <person name="Jaros S."/>
            <person name="Januszkiewicz K."/>
            <person name="Wedrychowicz H."/>
        </authorList>
    </citation>
    <scope>NUCLEOTIDE SEQUENCE [LARGE SCALE GENOMIC DNA]</scope>
    <source>
        <strain evidence="2 3">DSM 46144</strain>
    </source>
</reference>
<name>A0A1M7NP67_9ACTN</name>
<dbReference type="AlphaFoldDB" id="A0A1M7NP67"/>
<feature type="region of interest" description="Disordered" evidence="1">
    <location>
        <begin position="1"/>
        <end position="28"/>
    </location>
</feature>
<accession>A0A1M7NP67</accession>
<sequence length="170" mass="18413">MRHGKGEPDGEGGRGEARSLPQIAPEPGDPLVWTGHHDVVLRWGRRLAAGGRTAALVGWAVATTLRAAVPVRPVSRGHSTNVWVTLRDIRERIRKADDVALLAHAPLDLYDLLRAVEAVLALHDGVQVPGDPEGRFYCTGCPETPGGRVLWPCTTRTVLERALTGSEERV</sequence>
<feature type="compositionally biased region" description="Basic and acidic residues" evidence="1">
    <location>
        <begin position="1"/>
        <end position="17"/>
    </location>
</feature>
<protein>
    <submittedName>
        <fullName evidence="2">Uncharacterized protein</fullName>
    </submittedName>
</protein>
<evidence type="ECO:0000256" key="1">
    <source>
        <dbReference type="SAM" id="MobiDB-lite"/>
    </source>
</evidence>
<evidence type="ECO:0000313" key="3">
    <source>
        <dbReference type="Proteomes" id="UP000184440"/>
    </source>
</evidence>
<gene>
    <name evidence="2" type="ORF">SAMN05443668_102748</name>
</gene>